<dbReference type="PANTHER" id="PTHR10556:SF43">
    <property type="entry name" value="STEROID 5-ALPHA-REDUCTASE DET2"/>
    <property type="match status" value="1"/>
</dbReference>
<dbReference type="STRING" id="56484.A0A1Y2FQT5"/>
<organism evidence="1 2">
    <name type="scientific">Protomyces lactucae-debilis</name>
    <dbReference type="NCBI Taxonomy" id="2754530"/>
    <lineage>
        <taxon>Eukaryota</taxon>
        <taxon>Fungi</taxon>
        <taxon>Dikarya</taxon>
        <taxon>Ascomycota</taxon>
        <taxon>Taphrinomycotina</taxon>
        <taxon>Taphrinomycetes</taxon>
        <taxon>Taphrinales</taxon>
        <taxon>Protomycetaceae</taxon>
        <taxon>Protomyces</taxon>
    </lineage>
</organism>
<dbReference type="OrthoDB" id="5788137at2759"/>
<feature type="non-terminal residue" evidence="1">
    <location>
        <position position="1"/>
    </location>
</feature>
<dbReference type="RefSeq" id="XP_040727533.1">
    <property type="nucleotide sequence ID" value="XM_040872117.1"/>
</dbReference>
<sequence>LCELECSSLSLCGLRIETTSRDARHLDQTRTAYRGIRGHQKEQMDTPYGTILKCYALAGPISYWVPAPFGRFNVASRFSLPGRASFMIQEVVGPICFLYRLLSYGSSLSGLQQLASAMFVLHYLNRSILFPLFVQPSYSDSHLGVVLSAGLWQLCNGTIQAMAVHKLPSVSGLRTTLALLVFAVGIFGNI</sequence>
<dbReference type="InterPro" id="IPR039357">
    <property type="entry name" value="SRD5A/TECR"/>
</dbReference>
<name>A0A1Y2FQT5_PROLT</name>
<dbReference type="EMBL" id="MCFI01000003">
    <property type="protein sequence ID" value="ORY86351.1"/>
    <property type="molecule type" value="Genomic_DNA"/>
</dbReference>
<protein>
    <recommendedName>
        <fullName evidence="3">Steroid 5-alpha reductase C-terminal domain-containing protein</fullName>
    </recommendedName>
</protein>
<reference evidence="1 2" key="1">
    <citation type="submission" date="2016-07" db="EMBL/GenBank/DDBJ databases">
        <title>Pervasive Adenine N6-methylation of Active Genes in Fungi.</title>
        <authorList>
            <consortium name="DOE Joint Genome Institute"/>
            <person name="Mondo S.J."/>
            <person name="Dannebaum R.O."/>
            <person name="Kuo R.C."/>
            <person name="Labutti K."/>
            <person name="Haridas S."/>
            <person name="Kuo A."/>
            <person name="Salamov A."/>
            <person name="Ahrendt S.R."/>
            <person name="Lipzen A."/>
            <person name="Sullivan W."/>
            <person name="Andreopoulos W.B."/>
            <person name="Clum A."/>
            <person name="Lindquist E."/>
            <person name="Daum C."/>
            <person name="Ramamoorthy G.K."/>
            <person name="Gryganskyi A."/>
            <person name="Culley D."/>
            <person name="Magnuson J.K."/>
            <person name="James T.Y."/>
            <person name="O'Malley M.A."/>
            <person name="Stajich J.E."/>
            <person name="Spatafora J.W."/>
            <person name="Visel A."/>
            <person name="Grigoriev I.V."/>
        </authorList>
    </citation>
    <scope>NUCLEOTIDE SEQUENCE [LARGE SCALE GENOMIC DNA]</scope>
    <source>
        <strain evidence="1 2">12-1054</strain>
    </source>
</reference>
<dbReference type="GO" id="GO:0016491">
    <property type="term" value="F:oxidoreductase activity"/>
    <property type="evidence" value="ECO:0007669"/>
    <property type="project" value="TreeGrafter"/>
</dbReference>
<dbReference type="PANTHER" id="PTHR10556">
    <property type="entry name" value="3-OXO-5-ALPHA-STEROID 4-DEHYDROGENASE"/>
    <property type="match status" value="1"/>
</dbReference>
<gene>
    <name evidence="1" type="ORF">BCR37DRAFT_407092</name>
</gene>
<keyword evidence="2" id="KW-1185">Reference proteome</keyword>
<proteinExistence type="predicted"/>
<comment type="caution">
    <text evidence="1">The sequence shown here is derived from an EMBL/GenBank/DDBJ whole genome shotgun (WGS) entry which is preliminary data.</text>
</comment>
<dbReference type="AlphaFoldDB" id="A0A1Y2FQT5"/>
<evidence type="ECO:0000313" key="1">
    <source>
        <dbReference type="EMBL" id="ORY86351.1"/>
    </source>
</evidence>
<dbReference type="Proteomes" id="UP000193685">
    <property type="component" value="Unassembled WGS sequence"/>
</dbReference>
<evidence type="ECO:0000313" key="2">
    <source>
        <dbReference type="Proteomes" id="UP000193685"/>
    </source>
</evidence>
<dbReference type="GeneID" id="63788716"/>
<accession>A0A1Y2FQT5</accession>
<evidence type="ECO:0008006" key="3">
    <source>
        <dbReference type="Google" id="ProtNLM"/>
    </source>
</evidence>